<keyword evidence="2" id="KW-0732">Signal</keyword>
<organism evidence="3 4">
    <name type="scientific">Cucurbita maxima</name>
    <name type="common">Pumpkin</name>
    <name type="synonym">Winter squash</name>
    <dbReference type="NCBI Taxonomy" id="3661"/>
    <lineage>
        <taxon>Eukaryota</taxon>
        <taxon>Viridiplantae</taxon>
        <taxon>Streptophyta</taxon>
        <taxon>Embryophyta</taxon>
        <taxon>Tracheophyta</taxon>
        <taxon>Spermatophyta</taxon>
        <taxon>Magnoliopsida</taxon>
        <taxon>eudicotyledons</taxon>
        <taxon>Gunneridae</taxon>
        <taxon>Pentapetalae</taxon>
        <taxon>rosids</taxon>
        <taxon>fabids</taxon>
        <taxon>Cucurbitales</taxon>
        <taxon>Cucurbitaceae</taxon>
        <taxon>Cucurbiteae</taxon>
        <taxon>Cucurbita</taxon>
    </lineage>
</organism>
<accession>A0A6J1ILF3</accession>
<reference evidence="4" key="1">
    <citation type="submission" date="2025-08" db="UniProtKB">
        <authorList>
            <consortium name="RefSeq"/>
        </authorList>
    </citation>
    <scope>IDENTIFICATION</scope>
    <source>
        <tissue evidence="4">Young leaves</tissue>
    </source>
</reference>
<protein>
    <submittedName>
        <fullName evidence="4">Uncharacterized protein LOC111478091</fullName>
    </submittedName>
</protein>
<name>A0A6J1ILF3_CUCMA</name>
<dbReference type="KEGG" id="cmax:111478091"/>
<dbReference type="RefSeq" id="XP_022977956.1">
    <property type="nucleotide sequence ID" value="XM_023122188.1"/>
</dbReference>
<feature type="chain" id="PRO_5026821344" evidence="2">
    <location>
        <begin position="29"/>
        <end position="148"/>
    </location>
</feature>
<dbReference type="AlphaFoldDB" id="A0A6J1ILF3"/>
<dbReference type="PANTHER" id="PTHR35463:SF10">
    <property type="entry name" value="TRANSMEMBRANE PROTEIN"/>
    <property type="match status" value="1"/>
</dbReference>
<sequence length="148" mass="16787">MEIFNPKTRSRLLLLFFVLMLHVASCFAEPNKAPERPSFGNFIQETVAILKKSHPSPWDKVKCLIHQMQLQFFPPNLDFRSSDEAKGVVDEVKEAVEKSFGASKDAVSESAKSAAKVMEEAVDKVKENLVDKDKEKDKDKDKHSHDEL</sequence>
<evidence type="ECO:0000256" key="1">
    <source>
        <dbReference type="SAM" id="MobiDB-lite"/>
    </source>
</evidence>
<dbReference type="Proteomes" id="UP000504608">
    <property type="component" value="Unplaced"/>
</dbReference>
<evidence type="ECO:0000313" key="3">
    <source>
        <dbReference type="Proteomes" id="UP000504608"/>
    </source>
</evidence>
<evidence type="ECO:0000313" key="4">
    <source>
        <dbReference type="RefSeq" id="XP_022977956.1"/>
    </source>
</evidence>
<keyword evidence="3" id="KW-1185">Reference proteome</keyword>
<feature type="region of interest" description="Disordered" evidence="1">
    <location>
        <begin position="126"/>
        <end position="148"/>
    </location>
</feature>
<proteinExistence type="predicted"/>
<dbReference type="GeneID" id="111478091"/>
<evidence type="ECO:0000256" key="2">
    <source>
        <dbReference type="SAM" id="SignalP"/>
    </source>
</evidence>
<dbReference type="PANTHER" id="PTHR35463">
    <property type="entry name" value="TRANSMEMBRANE PROTEIN"/>
    <property type="match status" value="1"/>
</dbReference>
<gene>
    <name evidence="4" type="primary">LOC111478091</name>
</gene>
<feature type="signal peptide" evidence="2">
    <location>
        <begin position="1"/>
        <end position="28"/>
    </location>
</feature>